<feature type="compositionally biased region" description="Basic and acidic residues" evidence="1">
    <location>
        <begin position="121"/>
        <end position="135"/>
    </location>
</feature>
<feature type="compositionally biased region" description="Pro residues" evidence="1">
    <location>
        <begin position="199"/>
        <end position="208"/>
    </location>
</feature>
<sequence>MCFERASGLRYRLCNCVEILEVEFVDCLLPSCRQSICHPEDCQGILCPCTIQLAPRVLLIKPPANRRCDKCEKLQSMSPFPTKVHRSRHKRDTRERHPARQPCEVIYEVPRAPKPKATKTRTKDVDRLKAKDSRRLLSVSNSKSVPTTSPGAAQTFATVPSMRSSPPPRPSNPYPSSSASSQTSSGTLLPTSKSTPIPSKFPPAPPSTPSSASHNPLPVIPDPSTRPVSNRTSSASSSQGSTIAKTGTTGQPLPSIPWPSTAAPTRNGTPANESYYAPLDPLGSPKPNMPPLSTLLSVAKSQADYPVQSEQASSQSWSWKRTGLSRPIDGSTPLVPLPFPSTPAPPPSERRSSLTSTSTRPRIVAAPFISQPTTPTNLSSYSSSKSSSERLPTSPTPHPKRPKLGWTASSLMAVLPRVPSRSLKSGSGREASPVLVEHPISPILPEISTQLQPRPRRSFLRNPWK</sequence>
<feature type="compositionally biased region" description="Pro residues" evidence="1">
    <location>
        <begin position="335"/>
        <end position="347"/>
    </location>
</feature>
<feature type="compositionally biased region" description="Basic residues" evidence="1">
    <location>
        <begin position="454"/>
        <end position="465"/>
    </location>
</feature>
<feature type="compositionally biased region" description="Polar residues" evidence="1">
    <location>
        <begin position="262"/>
        <end position="272"/>
    </location>
</feature>
<evidence type="ECO:0000256" key="1">
    <source>
        <dbReference type="SAM" id="MobiDB-lite"/>
    </source>
</evidence>
<name>A0A0B7FUE9_THACB</name>
<feature type="compositionally biased region" description="Low complexity" evidence="1">
    <location>
        <begin position="372"/>
        <end position="393"/>
    </location>
</feature>
<dbReference type="Proteomes" id="UP000059188">
    <property type="component" value="Unassembled WGS sequence"/>
</dbReference>
<gene>
    <name evidence="2" type="ORF">RSOLAG1IB_03802</name>
</gene>
<feature type="compositionally biased region" description="Low complexity" evidence="1">
    <location>
        <begin position="229"/>
        <end position="241"/>
    </location>
</feature>
<reference evidence="2 3" key="1">
    <citation type="submission" date="2014-11" db="EMBL/GenBank/DDBJ databases">
        <authorList>
            <person name="Wibberg Daniel"/>
        </authorList>
    </citation>
    <scope>NUCLEOTIDE SEQUENCE [LARGE SCALE GENOMIC DNA]</scope>
    <source>
        <strain evidence="2">Rhizoctonia solani AG1-IB 7/3/14</strain>
    </source>
</reference>
<accession>A0A0B7FUE9</accession>
<feature type="region of interest" description="Disordered" evidence="1">
    <location>
        <begin position="446"/>
        <end position="465"/>
    </location>
</feature>
<feature type="compositionally biased region" description="Polar residues" evidence="1">
    <location>
        <begin position="242"/>
        <end position="252"/>
    </location>
</feature>
<feature type="compositionally biased region" description="Low complexity" evidence="1">
    <location>
        <begin position="308"/>
        <end position="319"/>
    </location>
</feature>
<protein>
    <submittedName>
        <fullName evidence="2">Uncharacterized protein</fullName>
    </submittedName>
</protein>
<organism evidence="2 3">
    <name type="scientific">Thanatephorus cucumeris (strain AG1-IB / isolate 7/3/14)</name>
    <name type="common">Lettuce bottom rot fungus</name>
    <name type="synonym">Rhizoctonia solani</name>
    <dbReference type="NCBI Taxonomy" id="1108050"/>
    <lineage>
        <taxon>Eukaryota</taxon>
        <taxon>Fungi</taxon>
        <taxon>Dikarya</taxon>
        <taxon>Basidiomycota</taxon>
        <taxon>Agaricomycotina</taxon>
        <taxon>Agaricomycetes</taxon>
        <taxon>Cantharellales</taxon>
        <taxon>Ceratobasidiaceae</taxon>
        <taxon>Rhizoctonia</taxon>
        <taxon>Rhizoctonia solani AG-1</taxon>
    </lineage>
</organism>
<dbReference type="EMBL" id="LN679103">
    <property type="protein sequence ID" value="CEL59868.1"/>
    <property type="molecule type" value="Genomic_DNA"/>
</dbReference>
<dbReference type="OrthoDB" id="3263745at2759"/>
<feature type="region of interest" description="Disordered" evidence="1">
    <location>
        <begin position="79"/>
        <end position="404"/>
    </location>
</feature>
<feature type="compositionally biased region" description="Low complexity" evidence="1">
    <location>
        <begin position="353"/>
        <end position="362"/>
    </location>
</feature>
<evidence type="ECO:0000313" key="3">
    <source>
        <dbReference type="Proteomes" id="UP000059188"/>
    </source>
</evidence>
<feature type="compositionally biased region" description="Polar residues" evidence="1">
    <location>
        <begin position="138"/>
        <end position="158"/>
    </location>
</feature>
<evidence type="ECO:0000313" key="2">
    <source>
        <dbReference type="EMBL" id="CEL59868.1"/>
    </source>
</evidence>
<feature type="compositionally biased region" description="Low complexity" evidence="1">
    <location>
        <begin position="174"/>
        <end position="185"/>
    </location>
</feature>
<dbReference type="AlphaFoldDB" id="A0A0B7FUE9"/>
<proteinExistence type="predicted"/>
<keyword evidence="3" id="KW-1185">Reference proteome</keyword>